<feature type="domain" description="Fatty acyl-CoA reductase C-terminal" evidence="5">
    <location>
        <begin position="403"/>
        <end position="503"/>
    </location>
</feature>
<dbReference type="EMBL" id="CAJGYO010000009">
    <property type="protein sequence ID" value="CAD6254437.1"/>
    <property type="molecule type" value="Genomic_DNA"/>
</dbReference>
<dbReference type="GO" id="GO:0010345">
    <property type="term" value="P:suberin biosynthetic process"/>
    <property type="evidence" value="ECO:0007669"/>
    <property type="project" value="TreeGrafter"/>
</dbReference>
<dbReference type="Proteomes" id="UP000604825">
    <property type="component" value="Unassembled WGS sequence"/>
</dbReference>
<dbReference type="AlphaFoldDB" id="A0A811Q5Q4"/>
<reference evidence="7" key="1">
    <citation type="submission" date="2020-10" db="EMBL/GenBank/DDBJ databases">
        <authorList>
            <person name="Han B."/>
            <person name="Lu T."/>
            <person name="Zhao Q."/>
            <person name="Huang X."/>
            <person name="Zhao Y."/>
        </authorList>
    </citation>
    <scope>NUCLEOTIDE SEQUENCE</scope>
</reference>
<evidence type="ECO:0000256" key="2">
    <source>
        <dbReference type="ARBA" id="ARBA00022516"/>
    </source>
</evidence>
<dbReference type="InterPro" id="IPR026055">
    <property type="entry name" value="FAR"/>
</dbReference>
<feature type="domain" description="Thioester reductase (TE)" evidence="6">
    <location>
        <begin position="21"/>
        <end position="321"/>
    </location>
</feature>
<keyword evidence="4" id="KW-0560">Oxidoreductase</keyword>
<comment type="caution">
    <text evidence="7">The sequence shown here is derived from an EMBL/GenBank/DDBJ whole genome shotgun (WGS) entry which is preliminary data.</text>
</comment>
<dbReference type="OrthoDB" id="429813at2759"/>
<comment type="similarity">
    <text evidence="1 4">Belongs to the fatty acyl-CoA reductase family.</text>
</comment>
<dbReference type="CDD" id="cd09071">
    <property type="entry name" value="FAR_C"/>
    <property type="match status" value="1"/>
</dbReference>
<keyword evidence="2 4" id="KW-0444">Lipid biosynthesis</keyword>
<accession>A0A811Q5Q4</accession>
<comment type="function">
    <text evidence="4">Catalyzes the reduction of fatty acyl-CoA to fatty alcohols.</text>
</comment>
<dbReference type="GO" id="GO:0035336">
    <property type="term" value="P:long-chain fatty-acyl-CoA metabolic process"/>
    <property type="evidence" value="ECO:0007669"/>
    <property type="project" value="TreeGrafter"/>
</dbReference>
<evidence type="ECO:0000256" key="3">
    <source>
        <dbReference type="ARBA" id="ARBA00023098"/>
    </source>
</evidence>
<evidence type="ECO:0000256" key="4">
    <source>
        <dbReference type="RuleBase" id="RU363097"/>
    </source>
</evidence>
<dbReference type="InterPro" id="IPR013120">
    <property type="entry name" value="FAR_NAD-bd"/>
</dbReference>
<evidence type="ECO:0000259" key="6">
    <source>
        <dbReference type="Pfam" id="PF07993"/>
    </source>
</evidence>
<dbReference type="CDD" id="cd05236">
    <property type="entry name" value="FAR-N_SDR_e"/>
    <property type="match status" value="1"/>
</dbReference>
<keyword evidence="8" id="KW-1185">Reference proteome</keyword>
<dbReference type="Pfam" id="PF07993">
    <property type="entry name" value="NAD_binding_4"/>
    <property type="match status" value="1"/>
</dbReference>
<evidence type="ECO:0000256" key="1">
    <source>
        <dbReference type="ARBA" id="ARBA00005928"/>
    </source>
</evidence>
<dbReference type="PANTHER" id="PTHR11011">
    <property type="entry name" value="MALE STERILITY PROTEIN 2-RELATED"/>
    <property type="match status" value="1"/>
</dbReference>
<evidence type="ECO:0000313" key="8">
    <source>
        <dbReference type="Proteomes" id="UP000604825"/>
    </source>
</evidence>
<organism evidence="7 8">
    <name type="scientific">Miscanthus lutarioriparius</name>
    <dbReference type="NCBI Taxonomy" id="422564"/>
    <lineage>
        <taxon>Eukaryota</taxon>
        <taxon>Viridiplantae</taxon>
        <taxon>Streptophyta</taxon>
        <taxon>Embryophyta</taxon>
        <taxon>Tracheophyta</taxon>
        <taxon>Spermatophyta</taxon>
        <taxon>Magnoliopsida</taxon>
        <taxon>Liliopsida</taxon>
        <taxon>Poales</taxon>
        <taxon>Poaceae</taxon>
        <taxon>PACMAD clade</taxon>
        <taxon>Panicoideae</taxon>
        <taxon>Andropogonodae</taxon>
        <taxon>Andropogoneae</taxon>
        <taxon>Saccharinae</taxon>
        <taxon>Miscanthus</taxon>
    </lineage>
</organism>
<keyword evidence="4" id="KW-0521">NADP</keyword>
<dbReference type="Gene3D" id="3.40.50.720">
    <property type="entry name" value="NAD(P)-binding Rossmann-like Domain"/>
    <property type="match status" value="1"/>
</dbReference>
<sequence>MIGELDSDVVVRYFRGKSILITGSTGFLGKVLVEKILRVQPDVKKLFLLIRSADVESAKQRVETEVTGREIFQILKEKHGNGFEGFIQEKVCPLPGDIMYENLGLGPAKLREIWKEIDIIVNGAATTNFYERYDVAFDTNVMGAKHICEFAKRCSKLKMLLHVSTAYVAGEQEGIVLEKPFHLGETLREGTHLDIESELNLIKETRRELKTNRSSEKAERRTMKELGLNRAREFGWPNTYVFTKAMGEMLLGHLRGDLPVVIVRPSIITSVLNEPLPGWMEGVRTIDSFIIGYAKQNLSIFLVDLDLIMDVIPGDMVVNGMMVAMAAHSVEQAQQQSIYHLTSSVRHPAPYAVLAECVHRYFLHNPLMRSGGKNSEPLRPSRMRFFRTLPRFRAYMAVKFRPPLEVLRLLNIALCGAFSRLYHELGRKYRYVMHIAELYAPYALFKGCFDDSNTERLRVAMASNDGQDKSSRGYEDFGFDPKCIDWDDYFYRVHIPGVVKYLCD</sequence>
<dbReference type="InterPro" id="IPR033640">
    <property type="entry name" value="FAR_C"/>
</dbReference>
<dbReference type="Pfam" id="PF03015">
    <property type="entry name" value="Sterile"/>
    <property type="match status" value="1"/>
</dbReference>
<dbReference type="GO" id="GO:0102965">
    <property type="term" value="F:alcohol-forming long-chain fatty acyl-CoA reductase activity"/>
    <property type="evidence" value="ECO:0007669"/>
    <property type="project" value="UniProtKB-EC"/>
</dbReference>
<comment type="catalytic activity">
    <reaction evidence="4">
        <text>a long-chain fatty acyl-CoA + 2 NADPH + 2 H(+) = a long-chain primary fatty alcohol + 2 NADP(+) + CoA</text>
        <dbReference type="Rhea" id="RHEA:52716"/>
        <dbReference type="ChEBI" id="CHEBI:15378"/>
        <dbReference type="ChEBI" id="CHEBI:57287"/>
        <dbReference type="ChEBI" id="CHEBI:57783"/>
        <dbReference type="ChEBI" id="CHEBI:58349"/>
        <dbReference type="ChEBI" id="CHEBI:77396"/>
        <dbReference type="ChEBI" id="CHEBI:83139"/>
        <dbReference type="EC" id="1.2.1.84"/>
    </reaction>
</comment>
<dbReference type="EC" id="1.2.1.84" evidence="4"/>
<keyword evidence="3 4" id="KW-0443">Lipid metabolism</keyword>
<dbReference type="SUPFAM" id="SSF51735">
    <property type="entry name" value="NAD(P)-binding Rossmann-fold domains"/>
    <property type="match status" value="1"/>
</dbReference>
<dbReference type="InterPro" id="IPR036291">
    <property type="entry name" value="NAD(P)-bd_dom_sf"/>
</dbReference>
<protein>
    <recommendedName>
        <fullName evidence="4">Fatty acyl-CoA reductase</fullName>
        <ecNumber evidence="4">1.2.1.84</ecNumber>
    </recommendedName>
</protein>
<evidence type="ECO:0000259" key="5">
    <source>
        <dbReference type="Pfam" id="PF03015"/>
    </source>
</evidence>
<gene>
    <name evidence="7" type="ORF">NCGR_LOCUS38041</name>
</gene>
<dbReference type="GO" id="GO:0080019">
    <property type="term" value="F:alcohol-forming very long-chain fatty acyl-CoA reductase activity"/>
    <property type="evidence" value="ECO:0007669"/>
    <property type="project" value="InterPro"/>
</dbReference>
<evidence type="ECO:0000313" key="7">
    <source>
        <dbReference type="EMBL" id="CAD6254437.1"/>
    </source>
</evidence>
<name>A0A811Q5Q4_9POAL</name>
<proteinExistence type="inferred from homology"/>
<dbReference type="PANTHER" id="PTHR11011:SF99">
    <property type="entry name" value="FATTY ACYL-COA REDUCTASE 3"/>
    <property type="match status" value="1"/>
</dbReference>